<protein>
    <submittedName>
        <fullName evidence="2">Uncharacterized protein</fullName>
    </submittedName>
</protein>
<evidence type="ECO:0000313" key="2">
    <source>
        <dbReference type="EMBL" id="OGK74096.1"/>
    </source>
</evidence>
<accession>A0A1F7L210</accession>
<sequence>MGELHTRHSKNLDKSAISNVNGAGVKPAVYGGQIMRSPIARVAMPAAASLVLAGCGSPGAPETETATATSTSTATDTATPTVTASATSTQERATPTLHATNTQESTATSTVTNTPESQLVYAYPASSSNFAPIPDGVNVSRMGSHIDSSDTYYDPDRPHIFDSSDPEYSADRAQLATQYLQLMTNKLVQDWNIAHPNEQVDPASDDAIQSWFDQHYYYITRSVPQDGWSMAFFERGTNNFILPQVWDESAQTFFPFQSLLPQGLSATDYDLLELAVVEAPPGTHPYLTYDNLGDGDPSTTQIILGYYNNDGALVSWVNVTRINPDIMLVAADQPVAGQPTQESTQESGEVAETMTSTGTLRIYDMPDSFANSLNSPAEGVVIQATGVISDTFVVVTYENDGVQHAAYMPISEYTGNLDGVPQIDAPSVVEQQLIGESTIYRESAGVGSFTVDANPNRALHAQMEVQTEGSYESGLVFISSQDGSSGNKLYLLQRDGNWILQSEGFISKRGGSVDRTELASFSSSAGGAVFDGSIRISEDGLSVTIIQEGEADITIGLSNPFFVDQNRDVSVWVQTPKDTSQIALSDLSVVREADAKLWETRVQEMAEEQGMDSLENVFISSQESGDNRTDWYNIRAFYHGAEYGAEPLYLNEERVGDSLVRFQGSYVIDGQVVNFAQNLVVRASDGTIYINGQTIEATTTFMSQAGITFAPTPEQLQDFNWWKSFIEESHPFTSNAQRGDVMILLQFTSLRGMDSSWTFNQNFMASFLNDETYHASLMNFLENGVLDPNLLLFSQLGRMIE</sequence>
<proteinExistence type="predicted"/>
<dbReference type="AlphaFoldDB" id="A0A1F7L210"/>
<gene>
    <name evidence="2" type="ORF">A3K52_04980</name>
</gene>
<evidence type="ECO:0000313" key="3">
    <source>
        <dbReference type="Proteomes" id="UP000177050"/>
    </source>
</evidence>
<feature type="compositionally biased region" description="Low complexity" evidence="1">
    <location>
        <begin position="60"/>
        <end position="89"/>
    </location>
</feature>
<feature type="region of interest" description="Disordered" evidence="1">
    <location>
        <begin position="57"/>
        <end position="113"/>
    </location>
</feature>
<reference evidence="2 3" key="1">
    <citation type="journal article" date="2016" name="Nat. Commun.">
        <title>Thousands of microbial genomes shed light on interconnected biogeochemical processes in an aquifer system.</title>
        <authorList>
            <person name="Anantharaman K."/>
            <person name="Brown C.T."/>
            <person name="Hug L.A."/>
            <person name="Sharon I."/>
            <person name="Castelle C.J."/>
            <person name="Probst A.J."/>
            <person name="Thomas B.C."/>
            <person name="Singh A."/>
            <person name="Wilkins M.J."/>
            <person name="Karaoz U."/>
            <person name="Brodie E.L."/>
            <person name="Williams K.H."/>
            <person name="Hubbard S.S."/>
            <person name="Banfield J.F."/>
        </authorList>
    </citation>
    <scope>NUCLEOTIDE SEQUENCE [LARGE SCALE GENOMIC DNA]</scope>
</reference>
<comment type="caution">
    <text evidence="2">The sequence shown here is derived from an EMBL/GenBank/DDBJ whole genome shotgun (WGS) entry which is preliminary data.</text>
</comment>
<dbReference type="EMBL" id="MGBR01000001">
    <property type="protein sequence ID" value="OGK74096.1"/>
    <property type="molecule type" value="Genomic_DNA"/>
</dbReference>
<name>A0A1F7L210_9BACT</name>
<feature type="compositionally biased region" description="Polar residues" evidence="1">
    <location>
        <begin position="90"/>
        <end position="113"/>
    </location>
</feature>
<dbReference type="Proteomes" id="UP000177050">
    <property type="component" value="Unassembled WGS sequence"/>
</dbReference>
<evidence type="ECO:0000256" key="1">
    <source>
        <dbReference type="SAM" id="MobiDB-lite"/>
    </source>
</evidence>
<organism evidence="2 3">
    <name type="scientific">Candidatus Roizmanbacteria bacterium RIFOXYD1_FULL_38_12</name>
    <dbReference type="NCBI Taxonomy" id="1802093"/>
    <lineage>
        <taxon>Bacteria</taxon>
        <taxon>Candidatus Roizmaniibacteriota</taxon>
    </lineage>
</organism>